<feature type="transmembrane region" description="Helical" evidence="2">
    <location>
        <begin position="178"/>
        <end position="198"/>
    </location>
</feature>
<name>A0A8J3BHN0_9ACTN</name>
<feature type="transmembrane region" description="Helical" evidence="2">
    <location>
        <begin position="1372"/>
        <end position="1391"/>
    </location>
</feature>
<dbReference type="NCBIfam" id="NF047321">
    <property type="entry name" value="SCO7613_CTERM"/>
    <property type="match status" value="1"/>
</dbReference>
<feature type="transmembrane region" description="Helical" evidence="2">
    <location>
        <begin position="748"/>
        <end position="766"/>
    </location>
</feature>
<feature type="transmembrane region" description="Helical" evidence="2">
    <location>
        <begin position="1579"/>
        <end position="1595"/>
    </location>
</feature>
<evidence type="ECO:0000256" key="1">
    <source>
        <dbReference type="SAM" id="MobiDB-lite"/>
    </source>
</evidence>
<feature type="transmembrane region" description="Helical" evidence="2">
    <location>
        <begin position="291"/>
        <end position="309"/>
    </location>
</feature>
<feature type="transmembrane region" description="Helical" evidence="2">
    <location>
        <begin position="1319"/>
        <end position="1338"/>
    </location>
</feature>
<protein>
    <submittedName>
        <fullName evidence="3">Uncharacterized protein</fullName>
    </submittedName>
</protein>
<feature type="transmembrane region" description="Helical" evidence="2">
    <location>
        <begin position="1087"/>
        <end position="1106"/>
    </location>
</feature>
<feature type="transmembrane region" description="Helical" evidence="2">
    <location>
        <begin position="503"/>
        <end position="528"/>
    </location>
</feature>
<reference evidence="3" key="1">
    <citation type="journal article" date="2014" name="Int. J. Syst. Evol. Microbiol.">
        <title>Complete genome sequence of Corynebacterium casei LMG S-19264T (=DSM 44701T), isolated from a smear-ripened cheese.</title>
        <authorList>
            <consortium name="US DOE Joint Genome Institute (JGI-PGF)"/>
            <person name="Walter F."/>
            <person name="Albersmeier A."/>
            <person name="Kalinowski J."/>
            <person name="Ruckert C."/>
        </authorList>
    </citation>
    <scope>NUCLEOTIDE SEQUENCE</scope>
    <source>
        <strain evidence="3">JCM 3091</strain>
    </source>
</reference>
<feature type="transmembrane region" description="Helical" evidence="2">
    <location>
        <begin position="448"/>
        <end position="466"/>
    </location>
</feature>
<feature type="transmembrane region" description="Helical" evidence="2">
    <location>
        <begin position="805"/>
        <end position="826"/>
    </location>
</feature>
<evidence type="ECO:0000256" key="2">
    <source>
        <dbReference type="SAM" id="Phobius"/>
    </source>
</evidence>
<organism evidence="3 4">
    <name type="scientific">Pilimelia terevasa</name>
    <dbReference type="NCBI Taxonomy" id="53372"/>
    <lineage>
        <taxon>Bacteria</taxon>
        <taxon>Bacillati</taxon>
        <taxon>Actinomycetota</taxon>
        <taxon>Actinomycetes</taxon>
        <taxon>Micromonosporales</taxon>
        <taxon>Micromonosporaceae</taxon>
        <taxon>Pilimelia</taxon>
    </lineage>
</organism>
<evidence type="ECO:0000313" key="4">
    <source>
        <dbReference type="Proteomes" id="UP000662200"/>
    </source>
</evidence>
<feature type="transmembrane region" description="Helical" evidence="2">
    <location>
        <begin position="1061"/>
        <end position="1080"/>
    </location>
</feature>
<feature type="transmembrane region" description="Helical" evidence="2">
    <location>
        <begin position="1112"/>
        <end position="1130"/>
    </location>
</feature>
<feature type="transmembrane region" description="Helical" evidence="2">
    <location>
        <begin position="1428"/>
        <end position="1444"/>
    </location>
</feature>
<feature type="transmembrane region" description="Helical" evidence="2">
    <location>
        <begin position="1533"/>
        <end position="1549"/>
    </location>
</feature>
<feature type="transmembrane region" description="Helical" evidence="2">
    <location>
        <begin position="716"/>
        <end position="736"/>
    </location>
</feature>
<sequence>MRTGTCPTCGGAADPTRACPHCGAVPGTVATALADLEREIAELAARDVSIQEQRTALSQRMQAAMHRRALLANAQDLRRRHPVAPTQVSRRRRLVVPAPGARPAPGDPGAAPTPSWTTRAAPRVAPLGGRPGRSPAPAAPPEASSGSVQNVLLVIGALLLGVSATVYAGLAIDSLGGAARAVVLAAVSALTLTLPPRLAARGLVATAETVAGVGLLLVPLVGAALWGVDGPWTGIVSGHVYAAAVFAVSAAVAAAYAAAGGLAAPRFATLLAVQPVLPLAAYPVVTGDAGWALVLAAVAALDLLLARALPTRLAGWARVHHRPRAQQPAGPAARDVARPGAPRPEAAAEEPDAVLGDPPPRPADAAARPRPAPRPDAARPVANRLLCRLGWLLVLVALGAALASAVSALVLASTVLAAGGALLAGTAAALVAVVGAHVTRPRSSLPDLAHGLLTLVLVGGAARTAAVARPDAALVAAAAILAVAAVALAFVPARRRRGPRYGAAVALVAVGGPVAAAALRAAAAALAAARPAWHADLDAYAARLAAGAPLGSGLLVAALLLVVATVLVAPAGWRREWSTVPVVLAAFAAPAALGLPWPVTPWPAAVAAVLLAAAARVAPRPRAAYAQVGGAGLAAAFAAGTALARPDLSTAVLGTLACAGIVLLATARPLRAGEHPVGAALRRAAPGDAAEWIAGATVLCVVGAVASILTAGGASAPARLAGAALAVCGGLVLAAFRQVRRRTVSVPFSVAGAVGGLGVTVAAFRLDGAGGVDIALGVLLVAAAAALPLAPAMDERIRSDRSYDGADLAAAAAIAATVAVLARTAALAAPHAPLLAAAGFVLLLACLVRTVPQRWRRGPALGLGIAGGVIALWVAAATLYSGLRVLAAPGPVWHSDLGAWPQPGPDHWQAPLAAVLLAAAAALALPTPARYDAAAGLVGLATIATPAAFGLVWWSPIVIDGLVAVAYALAAVVARDPRAGRARAVVGTAVALHAVAAGLVRPWTTAAALALVVVLGLVVAVLSRDDPRRRLLAGGGLAAALLAAPGAVACAAASARLPVPATLGLGLAASACCLLAVAAARRPVAHLLPYASAGVAGGATALALAALPTGRVALYAACAVLLGVAAELLRHRTPALPTGVYRSSRRWLLRPPMGALAAAALPGLLVVAALAPPLWAALAGPVAVLDGVWQGPPPALLALADRPDVGPADVLAMLIVTATAAAAAVGFSDGHPAQAAPVVLPGLGLTLLVAPLGLHLAWPATTLAALAVFALLMLGVALLPPPPPVAAAQPVRASRVAAFVLGLAAGGAGLAGSLATRPLTLTTLVGAVAVGAAAGFGGRTSLARILGWLFAAAAAQALALTAGLAAGWPPHWSAFGVLAAGAGLLVVAATLPRLARPQARAEAATVEWSAYVAAVLAFALAAGATGHLAALLAAWGAVLGLAATRRGRPESERRTLFWLAIGCEVVAWWLLMWVGGVAAVEAYTLPFAAVALLVGALEARQRPDLDSWLAYGPALVAAFVPSLVLVLTTTSPIRQVLLLLAAVATLILGSVRQKKAPVVVGAVVTTVAALHALVQIGPWLVLLPVGVLLLWFGAANEKRRRDIRRLRGAVRRMS</sequence>
<feature type="transmembrane region" description="Helical" evidence="2">
    <location>
        <begin position="1293"/>
        <end position="1313"/>
    </location>
</feature>
<feature type="transmembrane region" description="Helical" evidence="2">
    <location>
        <begin position="1031"/>
        <end position="1055"/>
    </location>
</feature>
<keyword evidence="2" id="KW-0812">Transmembrane</keyword>
<feature type="region of interest" description="Disordered" evidence="1">
    <location>
        <begin position="95"/>
        <end position="142"/>
    </location>
</feature>
<feature type="transmembrane region" description="Helical" evidence="2">
    <location>
        <begin position="1345"/>
        <end position="1366"/>
    </location>
</feature>
<feature type="transmembrane region" description="Helical" evidence="2">
    <location>
        <begin position="650"/>
        <end position="668"/>
    </location>
</feature>
<proteinExistence type="predicted"/>
<feature type="transmembrane region" description="Helical" evidence="2">
    <location>
        <begin position="907"/>
        <end position="926"/>
    </location>
</feature>
<feature type="compositionally biased region" description="Low complexity" evidence="1">
    <location>
        <begin position="325"/>
        <end position="345"/>
    </location>
</feature>
<feature type="transmembrane region" description="Helical" evidence="2">
    <location>
        <begin position="1509"/>
        <end position="1527"/>
    </location>
</feature>
<feature type="transmembrane region" description="Helical" evidence="2">
    <location>
        <begin position="625"/>
        <end position="644"/>
    </location>
</feature>
<feature type="transmembrane region" description="Helical" evidence="2">
    <location>
        <begin position="210"/>
        <end position="228"/>
    </location>
</feature>
<feature type="transmembrane region" description="Helical" evidence="2">
    <location>
        <begin position="1006"/>
        <end position="1024"/>
    </location>
</feature>
<dbReference type="PANTHER" id="PTHR45725:SF1">
    <property type="entry name" value="DISHEVELLED ASSOCIATED ACTIVATOR OF MORPHOGENESIS, ISOFORM D"/>
    <property type="match status" value="1"/>
</dbReference>
<feature type="transmembrane region" description="Helical" evidence="2">
    <location>
        <begin position="1151"/>
        <end position="1171"/>
    </location>
</feature>
<feature type="transmembrane region" description="Helical" evidence="2">
    <location>
        <begin position="1210"/>
        <end position="1228"/>
    </location>
</feature>
<feature type="transmembrane region" description="Helical" evidence="2">
    <location>
        <begin position="1456"/>
        <end position="1474"/>
    </location>
</feature>
<dbReference type="RefSeq" id="WP_189112429.1">
    <property type="nucleotide sequence ID" value="NZ_BMQC01000001.1"/>
</dbReference>
<feature type="transmembrane region" description="Helical" evidence="2">
    <location>
        <begin position="832"/>
        <end position="851"/>
    </location>
</feature>
<feature type="transmembrane region" description="Helical" evidence="2">
    <location>
        <begin position="933"/>
        <end position="951"/>
    </location>
</feature>
<feature type="transmembrane region" description="Helical" evidence="2">
    <location>
        <begin position="772"/>
        <end position="793"/>
    </location>
</feature>
<gene>
    <name evidence="3" type="ORF">GCM10010124_04440</name>
</gene>
<comment type="caution">
    <text evidence="3">The sequence shown here is derived from an EMBL/GenBank/DDBJ whole genome shotgun (WGS) entry which is preliminary data.</text>
</comment>
<dbReference type="EMBL" id="BMQC01000001">
    <property type="protein sequence ID" value="GGK14951.1"/>
    <property type="molecule type" value="Genomic_DNA"/>
</dbReference>
<feature type="transmembrane region" description="Helical" evidence="2">
    <location>
        <begin position="548"/>
        <end position="570"/>
    </location>
</feature>
<feature type="transmembrane region" description="Helical" evidence="2">
    <location>
        <begin position="689"/>
        <end position="710"/>
    </location>
</feature>
<dbReference type="Proteomes" id="UP000662200">
    <property type="component" value="Unassembled WGS sequence"/>
</dbReference>
<accession>A0A8J3BHN0</accession>
<feature type="transmembrane region" description="Helical" evidence="2">
    <location>
        <begin position="267"/>
        <end position="285"/>
    </location>
</feature>
<feature type="region of interest" description="Disordered" evidence="1">
    <location>
        <begin position="320"/>
        <end position="377"/>
    </location>
</feature>
<evidence type="ECO:0000313" key="3">
    <source>
        <dbReference type="EMBL" id="GGK14951.1"/>
    </source>
</evidence>
<feature type="transmembrane region" description="Helical" evidence="2">
    <location>
        <begin position="472"/>
        <end position="491"/>
    </location>
</feature>
<feature type="transmembrane region" description="Helical" evidence="2">
    <location>
        <begin position="416"/>
        <end position="436"/>
    </location>
</feature>
<feature type="compositionally biased region" description="Low complexity" evidence="1">
    <location>
        <begin position="125"/>
        <end position="142"/>
    </location>
</feature>
<feature type="transmembrane region" description="Helical" evidence="2">
    <location>
        <begin position="601"/>
        <end position="618"/>
    </location>
</feature>
<keyword evidence="2" id="KW-0472">Membrane</keyword>
<feature type="transmembrane region" description="Helical" evidence="2">
    <location>
        <begin position="1260"/>
        <end position="1281"/>
    </location>
</feature>
<feature type="transmembrane region" description="Helical" evidence="2">
    <location>
        <begin position="1403"/>
        <end position="1422"/>
    </location>
</feature>
<feature type="transmembrane region" description="Helical" evidence="2">
    <location>
        <begin position="240"/>
        <end position="260"/>
    </location>
</feature>
<feature type="transmembrane region" description="Helical" evidence="2">
    <location>
        <begin position="1235"/>
        <end position="1254"/>
    </location>
</feature>
<dbReference type="InterPro" id="IPR051425">
    <property type="entry name" value="Formin_Homology"/>
</dbReference>
<dbReference type="PANTHER" id="PTHR45725">
    <property type="entry name" value="FORMIN HOMOLOGY 2 FAMILY MEMBER"/>
    <property type="match status" value="1"/>
</dbReference>
<feature type="transmembrane region" description="Helical" evidence="2">
    <location>
        <begin position="151"/>
        <end position="172"/>
    </location>
</feature>
<dbReference type="InterPro" id="IPR058062">
    <property type="entry name" value="SCO7613_C"/>
</dbReference>
<reference evidence="3" key="2">
    <citation type="submission" date="2020-09" db="EMBL/GenBank/DDBJ databases">
        <authorList>
            <person name="Sun Q."/>
            <person name="Ohkuma M."/>
        </authorList>
    </citation>
    <scope>NUCLEOTIDE SEQUENCE</scope>
    <source>
        <strain evidence="3">JCM 3091</strain>
    </source>
</reference>
<feature type="transmembrane region" description="Helical" evidence="2">
    <location>
        <begin position="577"/>
        <end position="595"/>
    </location>
</feature>
<keyword evidence="2" id="KW-1133">Transmembrane helix</keyword>
<keyword evidence="4" id="KW-1185">Reference proteome</keyword>
<feature type="transmembrane region" description="Helical" evidence="2">
    <location>
        <begin position="389"/>
        <end position="410"/>
    </location>
</feature>
<feature type="transmembrane region" description="Helical" evidence="2">
    <location>
        <begin position="863"/>
        <end position="887"/>
    </location>
</feature>